<evidence type="ECO:0000313" key="2">
    <source>
        <dbReference type="EMBL" id="KAK8528388.1"/>
    </source>
</evidence>
<dbReference type="Proteomes" id="UP001472677">
    <property type="component" value="Unassembled WGS sequence"/>
</dbReference>
<keyword evidence="3" id="KW-1185">Reference proteome</keyword>
<feature type="compositionally biased region" description="Pro residues" evidence="1">
    <location>
        <begin position="63"/>
        <end position="72"/>
    </location>
</feature>
<comment type="caution">
    <text evidence="2">The sequence shown here is derived from an EMBL/GenBank/DDBJ whole genome shotgun (WGS) entry which is preliminary data.</text>
</comment>
<evidence type="ECO:0000256" key="1">
    <source>
        <dbReference type="SAM" id="MobiDB-lite"/>
    </source>
</evidence>
<accession>A0ABR2D5K0</accession>
<proteinExistence type="predicted"/>
<reference evidence="2 3" key="1">
    <citation type="journal article" date="2024" name="G3 (Bethesda)">
        <title>Genome assembly of Hibiscus sabdariffa L. provides insights into metabolisms of medicinal natural products.</title>
        <authorList>
            <person name="Kim T."/>
        </authorList>
    </citation>
    <scope>NUCLEOTIDE SEQUENCE [LARGE SCALE GENOMIC DNA]</scope>
    <source>
        <strain evidence="2">TK-2024</strain>
        <tissue evidence="2">Old leaves</tissue>
    </source>
</reference>
<dbReference type="EMBL" id="JBBPBM010000037">
    <property type="protein sequence ID" value="KAK8528388.1"/>
    <property type="molecule type" value="Genomic_DNA"/>
</dbReference>
<feature type="region of interest" description="Disordered" evidence="1">
    <location>
        <begin position="45"/>
        <end position="77"/>
    </location>
</feature>
<gene>
    <name evidence="2" type="ORF">V6N12_074918</name>
</gene>
<organism evidence="2 3">
    <name type="scientific">Hibiscus sabdariffa</name>
    <name type="common">roselle</name>
    <dbReference type="NCBI Taxonomy" id="183260"/>
    <lineage>
        <taxon>Eukaryota</taxon>
        <taxon>Viridiplantae</taxon>
        <taxon>Streptophyta</taxon>
        <taxon>Embryophyta</taxon>
        <taxon>Tracheophyta</taxon>
        <taxon>Spermatophyta</taxon>
        <taxon>Magnoliopsida</taxon>
        <taxon>eudicotyledons</taxon>
        <taxon>Gunneridae</taxon>
        <taxon>Pentapetalae</taxon>
        <taxon>rosids</taxon>
        <taxon>malvids</taxon>
        <taxon>Malvales</taxon>
        <taxon>Malvaceae</taxon>
        <taxon>Malvoideae</taxon>
        <taxon>Hibiscus</taxon>
    </lineage>
</organism>
<protein>
    <submittedName>
        <fullName evidence="2">Uncharacterized protein</fullName>
    </submittedName>
</protein>
<evidence type="ECO:0000313" key="3">
    <source>
        <dbReference type="Proteomes" id="UP001472677"/>
    </source>
</evidence>
<name>A0ABR2D5K0_9ROSI</name>
<sequence>MFTQIHSSNPTFHLQFCYPSKAQLYTLKNLSKIASYHSQKPLHITLAKDEGGLDSAPKQSSPPHLPPPPPPFSNEDTVIVDQEDVPLEGVIQFEKPISSSRISE</sequence>